<evidence type="ECO:0000313" key="2">
    <source>
        <dbReference type="Proteomes" id="UP000823772"/>
    </source>
</evidence>
<name>A0A9D9NQL4_9BACT</name>
<gene>
    <name evidence="1" type="ORF">IAC87_06360</name>
</gene>
<accession>A0A9D9NQL4</accession>
<dbReference type="Proteomes" id="UP000823772">
    <property type="component" value="Unassembled WGS sequence"/>
</dbReference>
<reference evidence="1" key="2">
    <citation type="journal article" date="2021" name="PeerJ">
        <title>Extensive microbial diversity within the chicken gut microbiome revealed by metagenomics and culture.</title>
        <authorList>
            <person name="Gilroy R."/>
            <person name="Ravi A."/>
            <person name="Getino M."/>
            <person name="Pursley I."/>
            <person name="Horton D.L."/>
            <person name="Alikhan N.F."/>
            <person name="Baker D."/>
            <person name="Gharbi K."/>
            <person name="Hall N."/>
            <person name="Watson M."/>
            <person name="Adriaenssens E.M."/>
            <person name="Foster-Nyarko E."/>
            <person name="Jarju S."/>
            <person name="Secka A."/>
            <person name="Antonio M."/>
            <person name="Oren A."/>
            <person name="Chaudhuri R.R."/>
            <person name="La Ragione R."/>
            <person name="Hildebrand F."/>
            <person name="Pallen M.J."/>
        </authorList>
    </citation>
    <scope>NUCLEOTIDE SEQUENCE</scope>
    <source>
        <strain evidence="1">B3-2255</strain>
    </source>
</reference>
<reference evidence="1" key="1">
    <citation type="submission" date="2020-10" db="EMBL/GenBank/DDBJ databases">
        <authorList>
            <person name="Gilroy R."/>
        </authorList>
    </citation>
    <scope>NUCLEOTIDE SEQUENCE</scope>
    <source>
        <strain evidence="1">B3-2255</strain>
    </source>
</reference>
<comment type="caution">
    <text evidence="1">The sequence shown here is derived from an EMBL/GenBank/DDBJ whole genome shotgun (WGS) entry which is preliminary data.</text>
</comment>
<organism evidence="1 2">
    <name type="scientific">Candidatus Merdivivens faecigallinarum</name>
    <dbReference type="NCBI Taxonomy" id="2840871"/>
    <lineage>
        <taxon>Bacteria</taxon>
        <taxon>Pseudomonadati</taxon>
        <taxon>Bacteroidota</taxon>
        <taxon>Bacteroidia</taxon>
        <taxon>Bacteroidales</taxon>
        <taxon>Muribaculaceae</taxon>
        <taxon>Muribaculaceae incertae sedis</taxon>
        <taxon>Candidatus Merdivivens</taxon>
    </lineage>
</organism>
<dbReference type="EMBL" id="JADILY010000136">
    <property type="protein sequence ID" value="MBO8482150.1"/>
    <property type="molecule type" value="Genomic_DNA"/>
</dbReference>
<dbReference type="AlphaFoldDB" id="A0A9D9NQL4"/>
<sequence length="259" mass="28352">IFRNLAVVSSLMAALASVSCQEKVETGETAFSMVDTEISEVLPAWESTGSATFTLDWPVAGEKIEITSDASWLTDLNDRTAYEISVTALPNETGALRTANVHVAYMEFTGDFAVRQEGASTDLSYGDFFRSDSLYSWGYTQFANDSTKAVLPVDNVIFGDASSYRYALYEGSLGVSELSDEDAIAKLNADEAAVVDKPSTLFVLDFEKAYTLIGFAVDQENNNSKVYRESVNLTKDDASTKQDDFEDYKDIGNISQAHN</sequence>
<proteinExistence type="predicted"/>
<evidence type="ECO:0000313" key="1">
    <source>
        <dbReference type="EMBL" id="MBO8482150.1"/>
    </source>
</evidence>
<feature type="non-terminal residue" evidence="1">
    <location>
        <position position="1"/>
    </location>
</feature>
<protein>
    <submittedName>
        <fullName evidence="1">BACON domain-containing protein</fullName>
    </submittedName>
</protein>